<name>A0A1H8TGZ4_9ACTN</name>
<proteinExistence type="predicted"/>
<dbReference type="AlphaFoldDB" id="A0A1H8TGZ4"/>
<evidence type="ECO:0000313" key="3">
    <source>
        <dbReference type="EMBL" id="SEO89844.1"/>
    </source>
</evidence>
<dbReference type="InterPro" id="IPR019546">
    <property type="entry name" value="TAT_signal_bac_arc"/>
</dbReference>
<protein>
    <submittedName>
        <fullName evidence="3">Tat (Twin-arginine translocation) pathway signal sequence</fullName>
    </submittedName>
</protein>
<dbReference type="EMBL" id="FOEC01000010">
    <property type="protein sequence ID" value="SEO89844.1"/>
    <property type="molecule type" value="Genomic_DNA"/>
</dbReference>
<gene>
    <name evidence="3" type="ORF">SAMN02910314_01551</name>
</gene>
<feature type="compositionally biased region" description="Basic residues" evidence="1">
    <location>
        <begin position="1"/>
        <end position="11"/>
    </location>
</feature>
<evidence type="ECO:0000313" key="4">
    <source>
        <dbReference type="Proteomes" id="UP000182975"/>
    </source>
</evidence>
<keyword evidence="4" id="KW-1185">Reference proteome</keyword>
<reference evidence="4" key="1">
    <citation type="submission" date="2016-10" db="EMBL/GenBank/DDBJ databases">
        <authorList>
            <person name="Varghese N."/>
        </authorList>
    </citation>
    <scope>NUCLEOTIDE SEQUENCE [LARGE SCALE GENOMIC DNA]</scope>
    <source>
        <strain evidence="4">DSM 21843</strain>
    </source>
</reference>
<keyword evidence="2" id="KW-1133">Transmembrane helix</keyword>
<organism evidence="3 4">
    <name type="scientific">Denitrobacterium detoxificans</name>
    <dbReference type="NCBI Taxonomy" id="79604"/>
    <lineage>
        <taxon>Bacteria</taxon>
        <taxon>Bacillati</taxon>
        <taxon>Actinomycetota</taxon>
        <taxon>Coriobacteriia</taxon>
        <taxon>Eggerthellales</taxon>
        <taxon>Eggerthellaceae</taxon>
        <taxon>Denitrobacterium</taxon>
    </lineage>
</organism>
<dbReference type="NCBIfam" id="TIGR01409">
    <property type="entry name" value="TAT_signal_seq"/>
    <property type="match status" value="1"/>
</dbReference>
<evidence type="ECO:0000256" key="1">
    <source>
        <dbReference type="SAM" id="MobiDB-lite"/>
    </source>
</evidence>
<dbReference type="Proteomes" id="UP000182975">
    <property type="component" value="Unassembled WGS sequence"/>
</dbReference>
<feature type="region of interest" description="Disordered" evidence="1">
    <location>
        <begin position="1"/>
        <end position="73"/>
    </location>
</feature>
<keyword evidence="2" id="KW-0812">Transmembrane</keyword>
<keyword evidence="2" id="KW-0472">Membrane</keyword>
<evidence type="ECO:0000256" key="2">
    <source>
        <dbReference type="SAM" id="Phobius"/>
    </source>
</evidence>
<feature type="transmembrane region" description="Helical" evidence="2">
    <location>
        <begin position="83"/>
        <end position="104"/>
    </location>
</feature>
<accession>A0A1H8TGZ4</accession>
<sequence>MDRRPGQRRPANRPSAQSRRKGTTGYARPSTRTRGTRVRNTTPPSASVRGMGSHRSARGTGRPRASKANHAGASGTLLTRRHFLYGAIGVGAVAAVGFGANTLIQQRNAASSTISTLSVPASNVSTLDDYAEIELNNAFEQVGEYELPYGTLMWCNDDSIATCLIPTETASPLTQIGVMKLSSGNLETVVEAANGASDGFEIYDVRGTSSGLVWTEANIFEGTWRILTATLSSSNSVGTAHVVDSGDSSTETPSIAAVDGYAYWVVMPPAGADNEKTGTAQLKRAQFGQESTQTVYEGTGRMAAPLYGASDGVVITPRHPDGTSYFQLVHVNGSTGEVDDSITLPSAMQPVEVGYGNDRFSFCFEAIYSYGDGIANLGTYTPATNPNGNYDSASWFRFGRTPLAPPAWCGDWLIVKSSQSVVAINFASKSYCTFGIISGATSWGDYLAVSGTHDRVVTISQINEVDTESNANQTCTVRVWKPLS</sequence>